<dbReference type="PANTHER" id="PTHR13778">
    <property type="entry name" value="GLYCOSYLTRANSFERASE 8 DOMAIN-CONTAINING PROTEIN"/>
    <property type="match status" value="1"/>
</dbReference>
<dbReference type="HOGENOM" id="CLU_050833_0_2_9"/>
<dbReference type="GO" id="GO:0046872">
    <property type="term" value="F:metal ion binding"/>
    <property type="evidence" value="ECO:0007669"/>
    <property type="project" value="UniProtKB-KW"/>
</dbReference>
<dbReference type="InterPro" id="IPR029044">
    <property type="entry name" value="Nucleotide-diphossugar_trans"/>
</dbReference>
<dbReference type="Gene3D" id="3.90.550.10">
    <property type="entry name" value="Spore Coat Polysaccharide Biosynthesis Protein SpsA, Chain A"/>
    <property type="match status" value="1"/>
</dbReference>
<organism evidence="4 5">
    <name type="scientific">[Clostridium] methylpentosum DSM 5476</name>
    <dbReference type="NCBI Taxonomy" id="537013"/>
    <lineage>
        <taxon>Bacteria</taxon>
        <taxon>Bacillati</taxon>
        <taxon>Bacillota</taxon>
        <taxon>Clostridia</taxon>
        <taxon>Eubacteriales</taxon>
        <taxon>Oscillospiraceae</taxon>
        <taxon>Oscillospiraceae incertae sedis</taxon>
    </lineage>
</organism>
<dbReference type="eggNOG" id="COG1442">
    <property type="taxonomic scope" value="Bacteria"/>
</dbReference>
<proteinExistence type="predicted"/>
<dbReference type="EMBL" id="ACEC01000046">
    <property type="protein sequence ID" value="EEG30936.1"/>
    <property type="molecule type" value="Genomic_DNA"/>
</dbReference>
<protein>
    <submittedName>
        <fullName evidence="4">Glycosyltransferase, family 8</fullName>
    </submittedName>
</protein>
<name>C0EC46_9FIRM</name>
<evidence type="ECO:0000313" key="4">
    <source>
        <dbReference type="EMBL" id="EEG30936.1"/>
    </source>
</evidence>
<dbReference type="InterPro" id="IPR050748">
    <property type="entry name" value="Glycosyltrans_8_dom-fam"/>
</dbReference>
<keyword evidence="3" id="KW-0479">Metal-binding</keyword>
<keyword evidence="5" id="KW-1185">Reference proteome</keyword>
<dbReference type="Pfam" id="PF01501">
    <property type="entry name" value="Glyco_transf_8"/>
    <property type="match status" value="1"/>
</dbReference>
<accession>C0EC46</accession>
<evidence type="ECO:0000256" key="2">
    <source>
        <dbReference type="ARBA" id="ARBA00022679"/>
    </source>
</evidence>
<evidence type="ECO:0000256" key="1">
    <source>
        <dbReference type="ARBA" id="ARBA00022676"/>
    </source>
</evidence>
<sequence length="331" mass="38667">MNILYTFNDKFVPQAAAGICSICENNKGADSIHFYLFTHQLSDQNKQKLTEFVHSYRREVTFVELLDLSSYFDFEFDTLGWNPVILARLLMDKLLPLEVERIIYLDGDTIVRGSLEELWATDMGQCAVGGCAEPTVDKARKAQLGMSEYPYINSGVLLVDLKIWRENDLGKRIIDFYQAGGGRLFAPDQDAINGALKGEIFLLHPKYNFSNTFLFYPYRTLKKLMDGRDYITETACREAKENPVIVHYLGEERPWRNKNTHKYRGDFLHYLHKTPWRDMPMEDGWELYFLCWRIFNGVMKVTPMLRYKIINSLIPAFMAHRSKQLKKNHEK</sequence>
<keyword evidence="2 4" id="KW-0808">Transferase</keyword>
<dbReference type="AlphaFoldDB" id="C0EC46"/>
<dbReference type="SUPFAM" id="SSF53448">
    <property type="entry name" value="Nucleotide-diphospho-sugar transferases"/>
    <property type="match status" value="1"/>
</dbReference>
<comment type="caution">
    <text evidence="4">The sequence shown here is derived from an EMBL/GenBank/DDBJ whole genome shotgun (WGS) entry which is preliminary data.</text>
</comment>
<reference evidence="4 5" key="1">
    <citation type="submission" date="2009-01" db="EMBL/GenBank/DDBJ databases">
        <authorList>
            <person name="Fulton L."/>
            <person name="Clifton S."/>
            <person name="Fulton B."/>
            <person name="Xu J."/>
            <person name="Minx P."/>
            <person name="Pepin K.H."/>
            <person name="Johnson M."/>
            <person name="Bhonagiri V."/>
            <person name="Nash W.E."/>
            <person name="Mardis E.R."/>
            <person name="Wilson R.K."/>
        </authorList>
    </citation>
    <scope>NUCLEOTIDE SEQUENCE [LARGE SCALE GENOMIC DNA]</scope>
    <source>
        <strain evidence="4 5">DSM 5476</strain>
    </source>
</reference>
<dbReference type="InterPro" id="IPR002495">
    <property type="entry name" value="Glyco_trans_8"/>
</dbReference>
<reference evidence="4 5" key="2">
    <citation type="submission" date="2009-02" db="EMBL/GenBank/DDBJ databases">
        <title>Draft genome sequence of Clostridium methylpentosum (DSM 5476).</title>
        <authorList>
            <person name="Sudarsanam P."/>
            <person name="Ley R."/>
            <person name="Guruge J."/>
            <person name="Turnbaugh P.J."/>
            <person name="Mahowald M."/>
            <person name="Liep D."/>
            <person name="Gordon J."/>
        </authorList>
    </citation>
    <scope>NUCLEOTIDE SEQUENCE [LARGE SCALE GENOMIC DNA]</scope>
    <source>
        <strain evidence="4 5">DSM 5476</strain>
    </source>
</reference>
<dbReference type="GO" id="GO:0016757">
    <property type="term" value="F:glycosyltransferase activity"/>
    <property type="evidence" value="ECO:0007669"/>
    <property type="project" value="UniProtKB-KW"/>
</dbReference>
<dbReference type="PANTHER" id="PTHR13778:SF47">
    <property type="entry name" value="LIPOPOLYSACCHARIDE 1,3-GALACTOSYLTRANSFERASE"/>
    <property type="match status" value="1"/>
</dbReference>
<dbReference type="CDD" id="cd04194">
    <property type="entry name" value="GT8_A4GalT_like"/>
    <property type="match status" value="1"/>
</dbReference>
<dbReference type="Proteomes" id="UP000003340">
    <property type="component" value="Unassembled WGS sequence"/>
</dbReference>
<evidence type="ECO:0000313" key="5">
    <source>
        <dbReference type="Proteomes" id="UP000003340"/>
    </source>
</evidence>
<keyword evidence="1" id="KW-0328">Glycosyltransferase</keyword>
<evidence type="ECO:0000256" key="3">
    <source>
        <dbReference type="ARBA" id="ARBA00022723"/>
    </source>
</evidence>
<gene>
    <name evidence="4" type="ORF">CLOSTMETH_01415</name>
</gene>
<dbReference type="STRING" id="537013.CLOSTMETH_01415"/>